<accession>M5CB56</accession>
<comment type="caution">
    <text evidence="1">The sequence shown here is derived from an EMBL/GenBank/DDBJ whole genome shotgun (WGS) entry which is preliminary data.</text>
</comment>
<reference evidence="1 2" key="1">
    <citation type="journal article" date="2013" name="J. Biotechnol.">
        <title>Establishment and interpretation of the genome sequence of the phytopathogenic fungus Rhizoctonia solani AG1-IB isolate 7/3/14.</title>
        <authorList>
            <person name="Wibberg D.W."/>
            <person name="Jelonek L.J."/>
            <person name="Rupp O.R."/>
            <person name="Hennig M.H."/>
            <person name="Eikmeyer F.E."/>
            <person name="Goesmann A.G."/>
            <person name="Hartmann A.H."/>
            <person name="Borriss R.B."/>
            <person name="Grosch R.G."/>
            <person name="Puehler A.P."/>
            <person name="Schlueter A.S."/>
        </authorList>
    </citation>
    <scope>NUCLEOTIDE SEQUENCE [LARGE SCALE GENOMIC DNA]</scope>
    <source>
        <strain evidence="2">AG1-IB / isolate 7/3/14</strain>
    </source>
</reference>
<dbReference type="AlphaFoldDB" id="M5CB56"/>
<dbReference type="EMBL" id="CAOJ01016939">
    <property type="protein sequence ID" value="CCO37228.1"/>
    <property type="molecule type" value="Genomic_DNA"/>
</dbReference>
<evidence type="ECO:0000313" key="2">
    <source>
        <dbReference type="Proteomes" id="UP000012065"/>
    </source>
</evidence>
<name>M5CB56_THACB</name>
<gene>
    <name evidence="1" type="ORF">BN14_11383</name>
</gene>
<dbReference type="Pfam" id="PF14223">
    <property type="entry name" value="Retrotran_gag_2"/>
    <property type="match status" value="1"/>
</dbReference>
<sequence>MSPGVTEDFSLFNLNPLPAHVALPDSASESSFDSVGHNLNDHIFSLQLGSTEYHFALNQLDLYELLASSHTGNSFRRLTPKDRLYLLAINQIEYPSPPLSSAFTPKMSNQSPQGNTAQTNSIIIADKNYAIAKLQGQDDYQVWRIHMTDMFEDVEVWDIVSGTSTRDSANNTTAWDKHNRAALGALRRRVDTGPMIHVARATSVKDAWDTLQNQYQSLGVAAMTMLRNKFTSLRMNEGDDLETYIKNLRKIFNDLNIALFAESADQLKEIDFVRQLLVSLPDSWQILVSVIPQRPEANDKDGTKLSKDIQSRLLAEYHRRQDRNINSAFFARNRNVPGNSRGRSTNNPTARLEIICHNCKIPGHKRPEC</sequence>
<organism evidence="1 2">
    <name type="scientific">Thanatephorus cucumeris (strain AG1-IB / isolate 7/3/14)</name>
    <name type="common">Lettuce bottom rot fungus</name>
    <name type="synonym">Rhizoctonia solani</name>
    <dbReference type="NCBI Taxonomy" id="1108050"/>
    <lineage>
        <taxon>Eukaryota</taxon>
        <taxon>Fungi</taxon>
        <taxon>Dikarya</taxon>
        <taxon>Basidiomycota</taxon>
        <taxon>Agaricomycotina</taxon>
        <taxon>Agaricomycetes</taxon>
        <taxon>Cantharellales</taxon>
        <taxon>Ceratobasidiaceae</taxon>
        <taxon>Rhizoctonia</taxon>
        <taxon>Rhizoctonia solani AG-1</taxon>
    </lineage>
</organism>
<evidence type="ECO:0000313" key="1">
    <source>
        <dbReference type="EMBL" id="CCO37228.1"/>
    </source>
</evidence>
<protein>
    <submittedName>
        <fullName evidence="1">GK15001 gene product from transcript GK15001-RA</fullName>
    </submittedName>
</protein>
<dbReference type="PANTHER" id="PTHR35317:SF29">
    <property type="entry name" value="CCHC-TYPE DOMAIN-CONTAINING PROTEIN"/>
    <property type="match status" value="1"/>
</dbReference>
<dbReference type="PANTHER" id="PTHR35317">
    <property type="entry name" value="OS04G0629600 PROTEIN"/>
    <property type="match status" value="1"/>
</dbReference>
<dbReference type="Proteomes" id="UP000012065">
    <property type="component" value="Unassembled WGS sequence"/>
</dbReference>
<dbReference type="HOGENOM" id="CLU_824342_0_0_1"/>
<proteinExistence type="predicted"/>